<feature type="compositionally biased region" description="Pro residues" evidence="1">
    <location>
        <begin position="844"/>
        <end position="863"/>
    </location>
</feature>
<feature type="compositionally biased region" description="Polar residues" evidence="1">
    <location>
        <begin position="672"/>
        <end position="683"/>
    </location>
</feature>
<feature type="compositionally biased region" description="Polar residues" evidence="1">
    <location>
        <begin position="1083"/>
        <end position="1094"/>
    </location>
</feature>
<feature type="compositionally biased region" description="Low complexity" evidence="1">
    <location>
        <begin position="772"/>
        <end position="782"/>
    </location>
</feature>
<accession>A0A1R2B8P7</accession>
<feature type="compositionally biased region" description="Low complexity" evidence="1">
    <location>
        <begin position="1062"/>
        <end position="1077"/>
    </location>
</feature>
<dbReference type="OrthoDB" id="5371837at2759"/>
<dbReference type="Proteomes" id="UP000187209">
    <property type="component" value="Unassembled WGS sequence"/>
</dbReference>
<keyword evidence="3" id="KW-1185">Reference proteome</keyword>
<gene>
    <name evidence="2" type="ORF">SteCoe_28246</name>
</gene>
<organism evidence="2 3">
    <name type="scientific">Stentor coeruleus</name>
    <dbReference type="NCBI Taxonomy" id="5963"/>
    <lineage>
        <taxon>Eukaryota</taxon>
        <taxon>Sar</taxon>
        <taxon>Alveolata</taxon>
        <taxon>Ciliophora</taxon>
        <taxon>Postciliodesmatophora</taxon>
        <taxon>Heterotrichea</taxon>
        <taxon>Heterotrichida</taxon>
        <taxon>Stentoridae</taxon>
        <taxon>Stentor</taxon>
    </lineage>
</organism>
<comment type="caution">
    <text evidence="2">The sequence shown here is derived from an EMBL/GenBank/DDBJ whole genome shotgun (WGS) entry which is preliminary data.</text>
</comment>
<feature type="compositionally biased region" description="Polar residues" evidence="1">
    <location>
        <begin position="1200"/>
        <end position="1213"/>
    </location>
</feature>
<sequence length="1456" mass="158339">MDNCSVPGCRARITVTCKGSHLPTTFCNEHFTIHQNEPGVHEIVESRQVEISTKSNVYKIEDIQGNQNQAYFVFHFQLAGFFLALNTVDIHLPGDYKTTMDKITQMFTVDVCSLETGKSENLELKIKNYIEALRKIIYNIELNENNLREIITGAYNSLHSRIESFLSSGLIDLLNEAERSHNMPKSARKRFIISLDLDTEKQRFIQKYFAESDLNIEEMIEEFYNSFSYFMKDADKFFSSRFRDFEKKFKQEKNNITEETKKFLQERLSSFYDLETFMRVGLFTLRLTSSGPKIEIIKNWVMIISLILQKATCTLTGIVEISDDEILICISVGNESFIIYYSPTSSSIALAFSCVNFIIASGSTPDTILIAQNYPKSIDLYKLKSGKLEHSKRYNFNLESNEQIIGIAYIKSMEKAVFICDNNTLNSKVLSLEHRVNIALKNNTEKLLCLEYYKERKMICLKTPKHIRLYSEHLQAINVIEIPGSTFACINNENKEGYFLILGGENLIELRVDFGYDSTAKVNANLKSVFDDFEECKFSRSHDFSMVPSQRNKYLGNIYFKFGVPDFQQDLRNMLINPSQELRPDCIKLVPQINKASNVIPSPFAPSNMIGRSGISSSQIISPPLPPSFNIGSSQLLPPNYNRPILPTENSKLQPPNIGLIPLPPTSAISSLNSKLGSSNQFSGPLGPPVPSNQFSGPPGPPVPSNQFSGPPGPPVPSNQFSGPPGPPVPSNQFSGPPGPPVPSNQFSGPPGPPLPSNPLVPPSPPGPPIPSGQFSGPSIPSNQFSGPKPGPPALNLSKPSDSSNISESQIPVIPRIPKSNVENPPKPGGLPGFPIPNALPGNLPSPPIPNAFPGNLPSPPIPNGISNKLIESTNTSKSQQNIKNPDKDEDFETSEKPSNEKLMQLPGDKKHDEDSDDSSSSGNDIHIDFKKEKKNQQSILNKANISGGIPELPVPNIQNLKNDSPQKNTSSRSFNEMPIPQAGLPIPSPLIQSLHGESVQSPQIPRPPIPSMPGELNKFPPIPSPPQGESVQSPQIPRPPMPGEPNKFPPIPGPPSPSMPKVPGQYSSTPSSIIPSMPGLAQYSSIPNPQMSEVHNPAMPKGGIPAPPIPGGLFSGPPIPKMPSEPSLSMTESKLPSPPLPFTSANIIPGPPVPSMQSGPLPIPKIPSGPSLSMTESKIPSPPLSFASGNLIPIPPIPSMQSGPSSSMTESKLPSPPLPFASGNLIPIPPIPSMQSGPMPIPQFPPLPGGPSPSLPSQPILEQSLPSPPVPFNYENPLSNQPTLSMPPMPSMSDTSSNAFPITEIIPSSEHFTSSNNKDDDKTAKNEDFEESIDTHGMSNIPLPPFSIERSEYTGIPLPDSFPVPKIKAPTQIPPAPTAHISDYTGIPLPDMRTPMQIPPVPTGISFESSLTENESMNLPGSYEISASKEEKNKSSSKSGSSSSSSSSSSSDSDN</sequence>
<feature type="compositionally biased region" description="Basic and acidic residues" evidence="1">
    <location>
        <begin position="1318"/>
        <end position="1328"/>
    </location>
</feature>
<feature type="compositionally biased region" description="Polar residues" evidence="1">
    <location>
        <begin position="957"/>
        <end position="975"/>
    </location>
</feature>
<feature type="compositionally biased region" description="Polar residues" evidence="1">
    <location>
        <begin position="798"/>
        <end position="810"/>
    </location>
</feature>
<proteinExistence type="predicted"/>
<feature type="compositionally biased region" description="Basic and acidic residues" evidence="1">
    <location>
        <begin position="926"/>
        <end position="936"/>
    </location>
</feature>
<name>A0A1R2B8P7_9CILI</name>
<feature type="compositionally biased region" description="Polar residues" evidence="1">
    <location>
        <begin position="1407"/>
        <end position="1420"/>
    </location>
</feature>
<feature type="compositionally biased region" description="Pro residues" evidence="1">
    <location>
        <begin position="1037"/>
        <end position="1061"/>
    </location>
</feature>
<evidence type="ECO:0000256" key="1">
    <source>
        <dbReference type="SAM" id="MobiDB-lite"/>
    </source>
</evidence>
<feature type="region of interest" description="Disordered" evidence="1">
    <location>
        <begin position="672"/>
        <end position="1456"/>
    </location>
</feature>
<evidence type="ECO:0000313" key="2">
    <source>
        <dbReference type="EMBL" id="OMJ73127.1"/>
    </source>
</evidence>
<feature type="compositionally biased region" description="Polar residues" evidence="1">
    <location>
        <begin position="865"/>
        <end position="884"/>
    </location>
</feature>
<evidence type="ECO:0000313" key="3">
    <source>
        <dbReference type="Proteomes" id="UP000187209"/>
    </source>
</evidence>
<reference evidence="2 3" key="1">
    <citation type="submission" date="2016-11" db="EMBL/GenBank/DDBJ databases">
        <title>The macronuclear genome of Stentor coeruleus: a giant cell with tiny introns.</title>
        <authorList>
            <person name="Slabodnick M."/>
            <person name="Ruby J.G."/>
            <person name="Reiff S.B."/>
            <person name="Swart E.C."/>
            <person name="Gosai S."/>
            <person name="Prabakaran S."/>
            <person name="Witkowska E."/>
            <person name="Larue G.E."/>
            <person name="Fisher S."/>
            <person name="Freeman R.M."/>
            <person name="Gunawardena J."/>
            <person name="Chu W."/>
            <person name="Stover N.A."/>
            <person name="Gregory B.D."/>
            <person name="Nowacki M."/>
            <person name="Derisi J."/>
            <person name="Roy S.W."/>
            <person name="Marshall W.F."/>
            <person name="Sood P."/>
        </authorList>
    </citation>
    <scope>NUCLEOTIDE SEQUENCE [LARGE SCALE GENOMIC DNA]</scope>
    <source>
        <strain evidence="2">WM001</strain>
    </source>
</reference>
<feature type="compositionally biased region" description="Pro residues" evidence="1">
    <location>
        <begin position="1240"/>
        <end position="1257"/>
    </location>
</feature>
<dbReference type="EMBL" id="MPUH01000844">
    <property type="protein sequence ID" value="OMJ73127.1"/>
    <property type="molecule type" value="Genomic_DNA"/>
</dbReference>
<protein>
    <submittedName>
        <fullName evidence="2">Uncharacterized protein</fullName>
    </submittedName>
</protein>
<feature type="compositionally biased region" description="Low complexity" evidence="1">
    <location>
        <begin position="1437"/>
        <end position="1456"/>
    </location>
</feature>
<feature type="compositionally biased region" description="Pro residues" evidence="1">
    <location>
        <begin position="750"/>
        <end position="771"/>
    </location>
</feature>